<evidence type="ECO:0000313" key="2">
    <source>
        <dbReference type="EMBL" id="KKN00804.1"/>
    </source>
</evidence>
<sequence>PGQPQYEWEEPRVVENTKQRCRRGQDGDSQRLQRPAETSGSDERQTKSRLGRSPYGIADTLDTNRGIGNENLSILQQTDAEKTIQRTVGGQQSISKAEVLQPNLLSQEQDATISEHRNPQETSSKNKSLDLQQVRKCEECPKASSPQRQRPNRNIVPTLPCGLAHCNGDVGKEENSMRIDRLRLLGNGVVPQQAELAFRTLYNKFSKELKCTNGNTES</sequence>
<dbReference type="AlphaFoldDB" id="A0A0F9M566"/>
<comment type="caution">
    <text evidence="2">The sequence shown here is derived from an EMBL/GenBank/DDBJ whole genome shotgun (WGS) entry which is preliminary data.</text>
</comment>
<proteinExistence type="predicted"/>
<evidence type="ECO:0000256" key="1">
    <source>
        <dbReference type="SAM" id="MobiDB-lite"/>
    </source>
</evidence>
<dbReference type="EMBL" id="LAZR01005334">
    <property type="protein sequence ID" value="KKN00804.1"/>
    <property type="molecule type" value="Genomic_DNA"/>
</dbReference>
<organism evidence="2">
    <name type="scientific">marine sediment metagenome</name>
    <dbReference type="NCBI Taxonomy" id="412755"/>
    <lineage>
        <taxon>unclassified sequences</taxon>
        <taxon>metagenomes</taxon>
        <taxon>ecological metagenomes</taxon>
    </lineage>
</organism>
<feature type="non-terminal residue" evidence="2">
    <location>
        <position position="1"/>
    </location>
</feature>
<feature type="compositionally biased region" description="Basic and acidic residues" evidence="1">
    <location>
        <begin position="9"/>
        <end position="31"/>
    </location>
</feature>
<protein>
    <submittedName>
        <fullName evidence="2">Uncharacterized protein</fullName>
    </submittedName>
</protein>
<name>A0A0F9M566_9ZZZZ</name>
<feature type="region of interest" description="Disordered" evidence="1">
    <location>
        <begin position="1"/>
        <end position="68"/>
    </location>
</feature>
<gene>
    <name evidence="2" type="ORF">LCGC14_1134290</name>
</gene>
<reference evidence="2" key="1">
    <citation type="journal article" date="2015" name="Nature">
        <title>Complex archaea that bridge the gap between prokaryotes and eukaryotes.</title>
        <authorList>
            <person name="Spang A."/>
            <person name="Saw J.H."/>
            <person name="Jorgensen S.L."/>
            <person name="Zaremba-Niedzwiedzka K."/>
            <person name="Martijn J."/>
            <person name="Lind A.E."/>
            <person name="van Eijk R."/>
            <person name="Schleper C."/>
            <person name="Guy L."/>
            <person name="Ettema T.J."/>
        </authorList>
    </citation>
    <scope>NUCLEOTIDE SEQUENCE</scope>
</reference>
<accession>A0A0F9M566</accession>